<dbReference type="InterPro" id="IPR000210">
    <property type="entry name" value="BTB/POZ_dom"/>
</dbReference>
<dbReference type="InParanoid" id="A0A0H2R134"/>
<name>A0A0H2R134_9AGAM</name>
<evidence type="ECO:0000256" key="1">
    <source>
        <dbReference type="SAM" id="MobiDB-lite"/>
    </source>
</evidence>
<feature type="domain" description="BTB" evidence="2">
    <location>
        <begin position="40"/>
        <end position="117"/>
    </location>
</feature>
<evidence type="ECO:0000259" key="2">
    <source>
        <dbReference type="PROSITE" id="PS50097"/>
    </source>
</evidence>
<dbReference type="Proteomes" id="UP000053477">
    <property type="component" value="Unassembled WGS sequence"/>
</dbReference>
<dbReference type="Pfam" id="PF00651">
    <property type="entry name" value="BTB"/>
    <property type="match status" value="1"/>
</dbReference>
<gene>
    <name evidence="3" type="ORF">SCHPADRAFT_839455</name>
</gene>
<feature type="region of interest" description="Disordered" evidence="1">
    <location>
        <begin position="1"/>
        <end position="34"/>
    </location>
</feature>
<dbReference type="AlphaFoldDB" id="A0A0H2R134"/>
<feature type="non-terminal residue" evidence="3">
    <location>
        <position position="161"/>
    </location>
</feature>
<dbReference type="InterPro" id="IPR011333">
    <property type="entry name" value="SKP1/BTB/POZ_sf"/>
</dbReference>
<organism evidence="3 4">
    <name type="scientific">Schizopora paradoxa</name>
    <dbReference type="NCBI Taxonomy" id="27342"/>
    <lineage>
        <taxon>Eukaryota</taxon>
        <taxon>Fungi</taxon>
        <taxon>Dikarya</taxon>
        <taxon>Basidiomycota</taxon>
        <taxon>Agaricomycotina</taxon>
        <taxon>Agaricomycetes</taxon>
        <taxon>Hymenochaetales</taxon>
        <taxon>Schizoporaceae</taxon>
        <taxon>Schizopora</taxon>
    </lineage>
</organism>
<reference evidence="3 4" key="1">
    <citation type="submission" date="2015-04" db="EMBL/GenBank/DDBJ databases">
        <title>Complete genome sequence of Schizopora paradoxa KUC8140, a cosmopolitan wood degrader in East Asia.</title>
        <authorList>
            <consortium name="DOE Joint Genome Institute"/>
            <person name="Min B."/>
            <person name="Park H."/>
            <person name="Jang Y."/>
            <person name="Kim J.-J."/>
            <person name="Kim K.H."/>
            <person name="Pangilinan J."/>
            <person name="Lipzen A."/>
            <person name="Riley R."/>
            <person name="Grigoriev I.V."/>
            <person name="Spatafora J.W."/>
            <person name="Choi I.-G."/>
        </authorList>
    </citation>
    <scope>NUCLEOTIDE SEQUENCE [LARGE SCALE GENOMIC DNA]</scope>
    <source>
        <strain evidence="3 4">KUC8140</strain>
    </source>
</reference>
<proteinExistence type="predicted"/>
<accession>A0A0H2R134</accession>
<dbReference type="CDD" id="cd18186">
    <property type="entry name" value="BTB_POZ_ZBTB_KLHL-like"/>
    <property type="match status" value="1"/>
</dbReference>
<evidence type="ECO:0000313" key="4">
    <source>
        <dbReference type="Proteomes" id="UP000053477"/>
    </source>
</evidence>
<sequence length="161" mass="18197">MPPKRPRLSEGSQADDEGEQLGNSTTASTGPRPHEEVWFSDGSIVLATDLHLYRVHKGMLAKYSKVLSDMFEFPTGDEDANTERWEDVPIVHMVGDSDEEVRLLLKALYGMNLQAALHKLTLSEVASLLSISSKYDFQDVRTDVIQHLEFLFPNTQEKYKT</sequence>
<dbReference type="OrthoDB" id="3027208at2759"/>
<dbReference type="PROSITE" id="PS50097">
    <property type="entry name" value="BTB"/>
    <property type="match status" value="1"/>
</dbReference>
<dbReference type="SUPFAM" id="SSF54695">
    <property type="entry name" value="POZ domain"/>
    <property type="match status" value="1"/>
</dbReference>
<dbReference type="EMBL" id="KQ086313">
    <property type="protein sequence ID" value="KLO05409.1"/>
    <property type="molecule type" value="Genomic_DNA"/>
</dbReference>
<keyword evidence="4" id="KW-1185">Reference proteome</keyword>
<dbReference type="Gene3D" id="3.30.710.10">
    <property type="entry name" value="Potassium Channel Kv1.1, Chain A"/>
    <property type="match status" value="1"/>
</dbReference>
<protein>
    <recommendedName>
        <fullName evidence="2">BTB domain-containing protein</fullName>
    </recommendedName>
</protein>
<evidence type="ECO:0000313" key="3">
    <source>
        <dbReference type="EMBL" id="KLO05409.1"/>
    </source>
</evidence>